<dbReference type="PANTHER" id="PTHR34721:SF2">
    <property type="entry name" value="UPAR_LY6 DOMAIN-CONTAINING PROTEIN"/>
    <property type="match status" value="1"/>
</dbReference>
<dbReference type="Proteomes" id="UP000005237">
    <property type="component" value="Unassembled WGS sequence"/>
</dbReference>
<proteinExistence type="predicted"/>
<organism evidence="2 3">
    <name type="scientific">Caenorhabditis japonica</name>
    <dbReference type="NCBI Taxonomy" id="281687"/>
    <lineage>
        <taxon>Eukaryota</taxon>
        <taxon>Metazoa</taxon>
        <taxon>Ecdysozoa</taxon>
        <taxon>Nematoda</taxon>
        <taxon>Chromadorea</taxon>
        <taxon>Rhabditida</taxon>
        <taxon>Rhabditina</taxon>
        <taxon>Rhabditomorpha</taxon>
        <taxon>Rhabditoidea</taxon>
        <taxon>Rhabditidae</taxon>
        <taxon>Peloderinae</taxon>
        <taxon>Caenorhabditis</taxon>
    </lineage>
</organism>
<dbReference type="InterPro" id="IPR045860">
    <property type="entry name" value="Snake_toxin-like_sf"/>
</dbReference>
<reference evidence="2" key="2">
    <citation type="submission" date="2022-06" db="UniProtKB">
        <authorList>
            <consortium name="EnsemblMetazoa"/>
        </authorList>
    </citation>
    <scope>IDENTIFICATION</scope>
    <source>
        <strain evidence="2">DF5081</strain>
    </source>
</reference>
<evidence type="ECO:0000256" key="1">
    <source>
        <dbReference type="SAM" id="SignalP"/>
    </source>
</evidence>
<evidence type="ECO:0000313" key="2">
    <source>
        <dbReference type="EnsemblMetazoa" id="CJA04639.1"/>
    </source>
</evidence>
<dbReference type="AlphaFoldDB" id="A0A8R1HKM4"/>
<dbReference type="EnsemblMetazoa" id="CJA04639.1">
    <property type="protein sequence ID" value="CJA04639.1"/>
    <property type="gene ID" value="WBGene00123842"/>
</dbReference>
<sequence>MASYSYMFVIFFSLTAVTLSQISCWYGSTIQYGNGPVQGQISEVPCPYSYYCMKTYYHDKSAKYYSNNYGCADYRCARNGCTENRNGYGECCCSKNMCNSGISPTSAGSMILALGSFLYMYL</sequence>
<name>A0A8R1HKM4_CAEJA</name>
<keyword evidence="3" id="KW-1185">Reference proteome</keyword>
<keyword evidence="1" id="KW-0732">Signal</keyword>
<accession>A0A8R1HKM4</accession>
<reference evidence="3" key="1">
    <citation type="submission" date="2010-08" db="EMBL/GenBank/DDBJ databases">
        <authorList>
            <consortium name="Caenorhabditis japonica Sequencing Consortium"/>
            <person name="Wilson R.K."/>
        </authorList>
    </citation>
    <scope>NUCLEOTIDE SEQUENCE [LARGE SCALE GENOMIC DNA]</scope>
    <source>
        <strain evidence="3">DF5081</strain>
    </source>
</reference>
<feature type="signal peptide" evidence="1">
    <location>
        <begin position="1"/>
        <end position="20"/>
    </location>
</feature>
<protein>
    <submittedName>
        <fullName evidence="2">Uncharacterized protein</fullName>
    </submittedName>
</protein>
<dbReference type="PANTHER" id="PTHR34721">
    <property type="entry name" value="PROTEIN CBG09734"/>
    <property type="match status" value="1"/>
</dbReference>
<feature type="chain" id="PRO_5035752571" evidence="1">
    <location>
        <begin position="21"/>
        <end position="122"/>
    </location>
</feature>
<dbReference type="SUPFAM" id="SSF57302">
    <property type="entry name" value="Snake toxin-like"/>
    <property type="match status" value="1"/>
</dbReference>
<evidence type="ECO:0000313" key="3">
    <source>
        <dbReference type="Proteomes" id="UP000005237"/>
    </source>
</evidence>